<dbReference type="EMBL" id="JAGRRH010000015">
    <property type="protein sequence ID" value="KAG7356455.1"/>
    <property type="molecule type" value="Genomic_DNA"/>
</dbReference>
<evidence type="ECO:0000313" key="9">
    <source>
        <dbReference type="EMBL" id="KAG7356455.1"/>
    </source>
</evidence>
<feature type="transmembrane region" description="Helical" evidence="6">
    <location>
        <begin position="303"/>
        <end position="325"/>
    </location>
</feature>
<evidence type="ECO:0000256" key="1">
    <source>
        <dbReference type="ARBA" id="ARBA00004651"/>
    </source>
</evidence>
<reference evidence="9" key="1">
    <citation type="journal article" date="2021" name="Sci. Rep.">
        <title>Diploid genomic architecture of Nitzschia inconspicua, an elite biomass production diatom.</title>
        <authorList>
            <person name="Oliver A."/>
            <person name="Podell S."/>
            <person name="Pinowska A."/>
            <person name="Traller J.C."/>
            <person name="Smith S.R."/>
            <person name="McClure R."/>
            <person name="Beliaev A."/>
            <person name="Bohutskyi P."/>
            <person name="Hill E.A."/>
            <person name="Rabines A."/>
            <person name="Zheng H."/>
            <person name="Allen L.Z."/>
            <person name="Kuo A."/>
            <person name="Grigoriev I.V."/>
            <person name="Allen A.E."/>
            <person name="Hazlebeck D."/>
            <person name="Allen E.E."/>
        </authorList>
    </citation>
    <scope>NUCLEOTIDE SEQUENCE</scope>
    <source>
        <strain evidence="9">Hildebrandi</strain>
    </source>
</reference>
<name>A0A9K3PQP5_9STRA</name>
<evidence type="ECO:0000256" key="7">
    <source>
        <dbReference type="SAM" id="SignalP"/>
    </source>
</evidence>
<feature type="chain" id="PRO_5039909512" evidence="7">
    <location>
        <begin position="25"/>
        <end position="419"/>
    </location>
</feature>
<dbReference type="OrthoDB" id="511355at2759"/>
<dbReference type="AlphaFoldDB" id="A0A9K3PQP5"/>
<feature type="transmembrane region" description="Helical" evidence="6">
    <location>
        <begin position="230"/>
        <end position="250"/>
    </location>
</feature>
<reference evidence="9" key="2">
    <citation type="submission" date="2021-04" db="EMBL/GenBank/DDBJ databases">
        <authorList>
            <person name="Podell S."/>
        </authorList>
    </citation>
    <scope>NUCLEOTIDE SEQUENCE</scope>
    <source>
        <strain evidence="9">Hildebrandi</strain>
    </source>
</reference>
<comment type="caution">
    <text evidence="9">The sequence shown here is derived from an EMBL/GenBank/DDBJ whole genome shotgun (WGS) entry which is preliminary data.</text>
</comment>
<evidence type="ECO:0000256" key="3">
    <source>
        <dbReference type="ARBA" id="ARBA00022692"/>
    </source>
</evidence>
<protein>
    <submittedName>
        <fullName evidence="9">EamA-like transporter family protein</fullName>
    </submittedName>
</protein>
<feature type="transmembrane region" description="Helical" evidence="6">
    <location>
        <begin position="174"/>
        <end position="197"/>
    </location>
</feature>
<evidence type="ECO:0000256" key="5">
    <source>
        <dbReference type="ARBA" id="ARBA00023136"/>
    </source>
</evidence>
<dbReference type="InterPro" id="IPR000620">
    <property type="entry name" value="EamA_dom"/>
</dbReference>
<feature type="domain" description="EamA" evidence="8">
    <location>
        <begin position="266"/>
        <end position="416"/>
    </location>
</feature>
<keyword evidence="7" id="KW-0732">Signal</keyword>
<dbReference type="GO" id="GO:0005886">
    <property type="term" value="C:plasma membrane"/>
    <property type="evidence" value="ECO:0007669"/>
    <property type="project" value="UniProtKB-SubCell"/>
</dbReference>
<keyword evidence="5 6" id="KW-0472">Membrane</keyword>
<feature type="transmembrane region" description="Helical" evidence="6">
    <location>
        <begin position="337"/>
        <end position="355"/>
    </location>
</feature>
<feature type="signal peptide" evidence="7">
    <location>
        <begin position="1"/>
        <end position="24"/>
    </location>
</feature>
<dbReference type="InterPro" id="IPR051258">
    <property type="entry name" value="Diverse_Substrate_Transporter"/>
</dbReference>
<evidence type="ECO:0000256" key="2">
    <source>
        <dbReference type="ARBA" id="ARBA00022475"/>
    </source>
</evidence>
<evidence type="ECO:0000259" key="8">
    <source>
        <dbReference type="Pfam" id="PF00892"/>
    </source>
</evidence>
<feature type="domain" description="EamA" evidence="8">
    <location>
        <begin position="93"/>
        <end position="245"/>
    </location>
</feature>
<dbReference type="Pfam" id="PF00892">
    <property type="entry name" value="EamA"/>
    <property type="match status" value="2"/>
</dbReference>
<dbReference type="PANTHER" id="PTHR42920:SF5">
    <property type="entry name" value="EAMA DOMAIN-CONTAINING PROTEIN"/>
    <property type="match status" value="1"/>
</dbReference>
<feature type="transmembrane region" description="Helical" evidence="6">
    <location>
        <begin position="262"/>
        <end position="283"/>
    </location>
</feature>
<evidence type="ECO:0000313" key="10">
    <source>
        <dbReference type="Proteomes" id="UP000693970"/>
    </source>
</evidence>
<evidence type="ECO:0000256" key="6">
    <source>
        <dbReference type="SAM" id="Phobius"/>
    </source>
</evidence>
<dbReference type="Proteomes" id="UP000693970">
    <property type="component" value="Unassembled WGS sequence"/>
</dbReference>
<proteinExistence type="predicted"/>
<dbReference type="PANTHER" id="PTHR42920">
    <property type="entry name" value="OS03G0707200 PROTEIN-RELATED"/>
    <property type="match status" value="1"/>
</dbReference>
<keyword evidence="2" id="KW-1003">Cell membrane</keyword>
<feature type="transmembrane region" description="Helical" evidence="6">
    <location>
        <begin position="94"/>
        <end position="115"/>
    </location>
</feature>
<keyword evidence="3 6" id="KW-0812">Transmembrane</keyword>
<feature type="transmembrane region" description="Helical" evidence="6">
    <location>
        <begin position="127"/>
        <end position="145"/>
    </location>
</feature>
<evidence type="ECO:0000256" key="4">
    <source>
        <dbReference type="ARBA" id="ARBA00022989"/>
    </source>
</evidence>
<sequence>MKTSNHLCIVVLGTLLILITKAASFSAAYKLVEKSTTRYHNQRIRSFGGEIGHFRVTKPKFRSTRLSVGVSGGDGNNESDKKVELGSAALVKGRFTLCVVALLYGTLNVSLRLIYQLPEPPTASALSAARGVLACVGFLPLLLVGRQPDANSKADESISDGEPAESSSSQIAPFLWAGFELAFYNFLAQGLLNIGLLSTSSARASFLTQTSVVFTPVLSRIFGQRVPSNVWIACGLALVGLTVLSSAATTTTALGSYLSSPVSFTTGDCLVLGGAVSWSLYLYRLSKLGPKFDEVNLQFVKSIMLAVLYAVWLVVTIVTSEGIAADAFMTVFVSQPFGWLLNGAAFLTILYSAVGPGTVADVLQQQGQKEVSASEANVILSLEPVFTALCAWAILGELTSFREAIGGAIILAAASVATR</sequence>
<comment type="subcellular location">
    <subcellularLocation>
        <location evidence="1">Cell membrane</location>
        <topology evidence="1">Multi-pass membrane protein</topology>
    </subcellularLocation>
</comment>
<gene>
    <name evidence="9" type="ORF">IV203_001141</name>
</gene>
<keyword evidence="10" id="KW-1185">Reference proteome</keyword>
<organism evidence="9 10">
    <name type="scientific">Nitzschia inconspicua</name>
    <dbReference type="NCBI Taxonomy" id="303405"/>
    <lineage>
        <taxon>Eukaryota</taxon>
        <taxon>Sar</taxon>
        <taxon>Stramenopiles</taxon>
        <taxon>Ochrophyta</taxon>
        <taxon>Bacillariophyta</taxon>
        <taxon>Bacillariophyceae</taxon>
        <taxon>Bacillariophycidae</taxon>
        <taxon>Bacillariales</taxon>
        <taxon>Bacillariaceae</taxon>
        <taxon>Nitzschia</taxon>
    </lineage>
</organism>
<keyword evidence="4 6" id="KW-1133">Transmembrane helix</keyword>
<accession>A0A9K3PQP5</accession>